<accession>A0A0C2DF51</accession>
<dbReference type="Proteomes" id="UP000031599">
    <property type="component" value="Unassembled WGS sequence"/>
</dbReference>
<evidence type="ECO:0000313" key="3">
    <source>
        <dbReference type="Proteomes" id="UP000031599"/>
    </source>
</evidence>
<dbReference type="InterPro" id="IPR050696">
    <property type="entry name" value="FtsA/MreB"/>
</dbReference>
<dbReference type="EMBL" id="JMCC02000013">
    <property type="protein sequence ID" value="KIG18257.1"/>
    <property type="molecule type" value="Genomic_DNA"/>
</dbReference>
<dbReference type="PIRSF" id="PIRSF019169">
    <property type="entry name" value="PilM"/>
    <property type="match status" value="1"/>
</dbReference>
<organism evidence="2 3">
    <name type="scientific">Enhygromyxa salina</name>
    <dbReference type="NCBI Taxonomy" id="215803"/>
    <lineage>
        <taxon>Bacteria</taxon>
        <taxon>Pseudomonadati</taxon>
        <taxon>Myxococcota</taxon>
        <taxon>Polyangia</taxon>
        <taxon>Nannocystales</taxon>
        <taxon>Nannocystaceae</taxon>
        <taxon>Enhygromyxa</taxon>
    </lineage>
</organism>
<dbReference type="Gene3D" id="3.30.1490.300">
    <property type="match status" value="1"/>
</dbReference>
<dbReference type="PANTHER" id="PTHR32432:SF3">
    <property type="entry name" value="ETHANOLAMINE UTILIZATION PROTEIN EUTJ"/>
    <property type="match status" value="1"/>
</dbReference>
<sequence length="351" mass="37386">MARQCIGLDIGSSSVKLVQVKASRKSFSLQNFGIEPLPPGAIVDGAIANPGAVADSIRNLSKRIHLRGKDIALAVSGNSVIVRRLHIPAMQGPALAEQMEWEVKQNIPFARDEVIVDWEVLVPRTSDGQMEVVLVAAKREIVEQYFEAVKAAGLNPVVVDTDAFAMQNAIESATGFTDNETVAVINIGAHFSTIVIVSSGKPVFHRNLAAGGDTFTEAIRHRLAVGMDGAEAYKVGGGGSVGAAEVVPQEVHRVLAQVSEQVSSEFQRTIDFYLGDAVGANLARVFLTGGSALVPQLPKAIQDRARVPVAIFDPFASIAVDAKRFDVEYLRANAPVATVAFGLSLRRPGDK</sequence>
<dbReference type="Pfam" id="PF11104">
    <property type="entry name" value="PilM_2"/>
    <property type="match status" value="1"/>
</dbReference>
<protein>
    <submittedName>
        <fullName evidence="2">Type IV pilus biogenesis protein PilM</fullName>
    </submittedName>
</protein>
<dbReference type="AlphaFoldDB" id="A0A0C2DF51"/>
<dbReference type="SMART" id="SM00842">
    <property type="entry name" value="FtsA"/>
    <property type="match status" value="1"/>
</dbReference>
<dbReference type="SUPFAM" id="SSF53067">
    <property type="entry name" value="Actin-like ATPase domain"/>
    <property type="match status" value="2"/>
</dbReference>
<gene>
    <name evidence="2" type="ORF">DB30_01366</name>
</gene>
<reference evidence="2 3" key="1">
    <citation type="submission" date="2014-12" db="EMBL/GenBank/DDBJ databases">
        <title>Genome assembly of Enhygromyxa salina DSM 15201.</title>
        <authorList>
            <person name="Sharma G."/>
            <person name="Subramanian S."/>
        </authorList>
    </citation>
    <scope>NUCLEOTIDE SEQUENCE [LARGE SCALE GENOMIC DNA]</scope>
    <source>
        <strain evidence="2 3">DSM 15201</strain>
    </source>
</reference>
<dbReference type="RefSeq" id="WP_052547141.1">
    <property type="nucleotide sequence ID" value="NZ_JMCC02000013.1"/>
</dbReference>
<proteinExistence type="predicted"/>
<dbReference type="InterPro" id="IPR043129">
    <property type="entry name" value="ATPase_NBD"/>
</dbReference>
<dbReference type="PANTHER" id="PTHR32432">
    <property type="entry name" value="CELL DIVISION PROTEIN FTSA-RELATED"/>
    <property type="match status" value="1"/>
</dbReference>
<dbReference type="CDD" id="cd24049">
    <property type="entry name" value="ASKHA_NBD_PilM"/>
    <property type="match status" value="1"/>
</dbReference>
<comment type="caution">
    <text evidence="2">The sequence shown here is derived from an EMBL/GenBank/DDBJ whole genome shotgun (WGS) entry which is preliminary data.</text>
</comment>
<dbReference type="InterPro" id="IPR005883">
    <property type="entry name" value="PilM"/>
</dbReference>
<name>A0A0C2DF51_9BACT</name>
<evidence type="ECO:0000313" key="2">
    <source>
        <dbReference type="EMBL" id="KIG18257.1"/>
    </source>
</evidence>
<dbReference type="GO" id="GO:0051301">
    <property type="term" value="P:cell division"/>
    <property type="evidence" value="ECO:0007669"/>
    <property type="project" value="InterPro"/>
</dbReference>
<dbReference type="Gene3D" id="3.30.420.40">
    <property type="match status" value="2"/>
</dbReference>
<feature type="domain" description="SHS2" evidence="1">
    <location>
        <begin position="5"/>
        <end position="170"/>
    </location>
</feature>
<dbReference type="InterPro" id="IPR003494">
    <property type="entry name" value="SHS2_FtsA"/>
</dbReference>
<evidence type="ECO:0000259" key="1">
    <source>
        <dbReference type="SMART" id="SM00842"/>
    </source>
</evidence>
<dbReference type="NCBIfam" id="TIGR01175">
    <property type="entry name" value="pilM"/>
    <property type="match status" value="1"/>
</dbReference>